<sequence>MSRRAPVEILIIILDRASSCPVTCSTLLHVSHTFFRCYLPKLYGVVSLDNITSLKSFAITLRQCSTISKCCQSTPSSPGIGYLLQRRAVVHTRFVALEVINCRNDGEYAVILKHKLSHPSYSVQRGYLDIALTSREIPVLDPPYLTSCGPSSNHGSGMSHARTDAYHHHSFPIHPPPSYRSAENIHLLNLQMI</sequence>
<keyword evidence="2" id="KW-1185">Reference proteome</keyword>
<name>A0A0C9UGE3_SPHS4</name>
<organism evidence="1 2">
    <name type="scientific">Sphaerobolus stellatus (strain SS14)</name>
    <dbReference type="NCBI Taxonomy" id="990650"/>
    <lineage>
        <taxon>Eukaryota</taxon>
        <taxon>Fungi</taxon>
        <taxon>Dikarya</taxon>
        <taxon>Basidiomycota</taxon>
        <taxon>Agaricomycotina</taxon>
        <taxon>Agaricomycetes</taxon>
        <taxon>Phallomycetidae</taxon>
        <taxon>Geastrales</taxon>
        <taxon>Sphaerobolaceae</taxon>
        <taxon>Sphaerobolus</taxon>
    </lineage>
</organism>
<dbReference type="HOGENOM" id="CLU_1409631_0_0_1"/>
<dbReference type="EMBL" id="KN837132">
    <property type="protein sequence ID" value="KIJ42123.1"/>
    <property type="molecule type" value="Genomic_DNA"/>
</dbReference>
<gene>
    <name evidence="1" type="ORF">M422DRAFT_31489</name>
</gene>
<dbReference type="AlphaFoldDB" id="A0A0C9UGE3"/>
<evidence type="ECO:0000313" key="1">
    <source>
        <dbReference type="EMBL" id="KIJ42123.1"/>
    </source>
</evidence>
<protein>
    <submittedName>
        <fullName evidence="1">Uncharacterized protein</fullName>
    </submittedName>
</protein>
<evidence type="ECO:0000313" key="2">
    <source>
        <dbReference type="Proteomes" id="UP000054279"/>
    </source>
</evidence>
<accession>A0A0C9UGE3</accession>
<proteinExistence type="predicted"/>
<reference evidence="1 2" key="1">
    <citation type="submission" date="2014-06" db="EMBL/GenBank/DDBJ databases">
        <title>Evolutionary Origins and Diversification of the Mycorrhizal Mutualists.</title>
        <authorList>
            <consortium name="DOE Joint Genome Institute"/>
            <consortium name="Mycorrhizal Genomics Consortium"/>
            <person name="Kohler A."/>
            <person name="Kuo A."/>
            <person name="Nagy L.G."/>
            <person name="Floudas D."/>
            <person name="Copeland A."/>
            <person name="Barry K.W."/>
            <person name="Cichocki N."/>
            <person name="Veneault-Fourrey C."/>
            <person name="LaButti K."/>
            <person name="Lindquist E.A."/>
            <person name="Lipzen A."/>
            <person name="Lundell T."/>
            <person name="Morin E."/>
            <person name="Murat C."/>
            <person name="Riley R."/>
            <person name="Ohm R."/>
            <person name="Sun H."/>
            <person name="Tunlid A."/>
            <person name="Henrissat B."/>
            <person name="Grigoriev I.V."/>
            <person name="Hibbett D.S."/>
            <person name="Martin F."/>
        </authorList>
    </citation>
    <scope>NUCLEOTIDE SEQUENCE [LARGE SCALE GENOMIC DNA]</scope>
    <source>
        <strain evidence="1 2">SS14</strain>
    </source>
</reference>
<dbReference type="Proteomes" id="UP000054279">
    <property type="component" value="Unassembled WGS sequence"/>
</dbReference>